<keyword evidence="3" id="KW-1185">Reference proteome</keyword>
<protein>
    <submittedName>
        <fullName evidence="2">Uncharacterized protein</fullName>
    </submittedName>
</protein>
<dbReference type="InParanoid" id="A0A2V0P754"/>
<feature type="compositionally biased region" description="Low complexity" evidence="1">
    <location>
        <begin position="56"/>
        <end position="67"/>
    </location>
</feature>
<dbReference type="OrthoDB" id="532993at2759"/>
<dbReference type="Proteomes" id="UP000247498">
    <property type="component" value="Unassembled WGS sequence"/>
</dbReference>
<dbReference type="EMBL" id="BDRX01000043">
    <property type="protein sequence ID" value="GBF93703.1"/>
    <property type="molecule type" value="Genomic_DNA"/>
</dbReference>
<evidence type="ECO:0000313" key="3">
    <source>
        <dbReference type="Proteomes" id="UP000247498"/>
    </source>
</evidence>
<reference evidence="2 3" key="1">
    <citation type="journal article" date="2018" name="Sci. Rep.">
        <title>Raphidocelis subcapitata (=Pseudokirchneriella subcapitata) provides an insight into genome evolution and environmental adaptations in the Sphaeropleales.</title>
        <authorList>
            <person name="Suzuki S."/>
            <person name="Yamaguchi H."/>
            <person name="Nakajima N."/>
            <person name="Kawachi M."/>
        </authorList>
    </citation>
    <scope>NUCLEOTIDE SEQUENCE [LARGE SCALE GENOMIC DNA]</scope>
    <source>
        <strain evidence="2 3">NIES-35</strain>
    </source>
</reference>
<evidence type="ECO:0000313" key="2">
    <source>
        <dbReference type="EMBL" id="GBF93703.1"/>
    </source>
</evidence>
<gene>
    <name evidence="2" type="ORF">Rsub_06806</name>
</gene>
<sequence>MSNTLQTRHGLIVPLLALVTLGLMLALITRPSGCAGSERFVVRLSGSGGSGGLGGASSSSSSSSAGAAGAGAGAGRKCESSTVYESSEYESTWLKNAAAWSKDFCKHADTPEQNELMEKWLNGIASANKKPAEAPAGLDPSVFSKFVTTVKCDDGTSSEHTDWIEPLAHGLRHPYNFCSQNKFAPSEVYTDRVVAVIYNRTYLLLANRQGVDSVRGARGDCERRECQVFFFDLGATAYRQSDKEPGQSWFVRSYAAAGLPFDRMFEWEARAMSPAEIFNEVPKELLKVYSYFNIPATTDTKDPSHAVNILKSLAKPGDFVVFKLDIDAAAVEIPILKALTEDPEAVKLVDEFFFEHHVNFPPMRPYWGGTLDEGIGLAESMQLFLEIRKKGVRAHSWV</sequence>
<comment type="caution">
    <text evidence="2">The sequence shown here is derived from an EMBL/GenBank/DDBJ whole genome shotgun (WGS) entry which is preliminary data.</text>
</comment>
<proteinExistence type="predicted"/>
<dbReference type="AlphaFoldDB" id="A0A2V0P754"/>
<name>A0A2V0P754_9CHLO</name>
<feature type="region of interest" description="Disordered" evidence="1">
    <location>
        <begin position="49"/>
        <end position="75"/>
    </location>
</feature>
<evidence type="ECO:0000256" key="1">
    <source>
        <dbReference type="SAM" id="MobiDB-lite"/>
    </source>
</evidence>
<organism evidence="2 3">
    <name type="scientific">Raphidocelis subcapitata</name>
    <dbReference type="NCBI Taxonomy" id="307507"/>
    <lineage>
        <taxon>Eukaryota</taxon>
        <taxon>Viridiplantae</taxon>
        <taxon>Chlorophyta</taxon>
        <taxon>core chlorophytes</taxon>
        <taxon>Chlorophyceae</taxon>
        <taxon>CS clade</taxon>
        <taxon>Sphaeropleales</taxon>
        <taxon>Selenastraceae</taxon>
        <taxon>Raphidocelis</taxon>
    </lineage>
</organism>
<accession>A0A2V0P754</accession>